<evidence type="ECO:0000259" key="1">
    <source>
        <dbReference type="Pfam" id="PF12680"/>
    </source>
</evidence>
<feature type="domain" description="SnoaL-like" evidence="1">
    <location>
        <begin position="23"/>
        <end position="110"/>
    </location>
</feature>
<dbReference type="InterPro" id="IPR032710">
    <property type="entry name" value="NTF2-like_dom_sf"/>
</dbReference>
<reference evidence="2" key="1">
    <citation type="submission" date="2020-12" db="EMBL/GenBank/DDBJ databases">
        <title>Prauserella sp. ASG 168, a novel actinomycete isolated from cave rock.</title>
        <authorList>
            <person name="Suriyachadkun C."/>
        </authorList>
    </citation>
    <scope>NUCLEOTIDE SEQUENCE</scope>
    <source>
        <strain evidence="2">ASG 168</strain>
    </source>
</reference>
<dbReference type="Proteomes" id="UP000635245">
    <property type="component" value="Unassembled WGS sequence"/>
</dbReference>
<name>A0A934V6V5_9PSEU</name>
<dbReference type="SUPFAM" id="SSF54427">
    <property type="entry name" value="NTF2-like"/>
    <property type="match status" value="1"/>
</dbReference>
<evidence type="ECO:0000313" key="2">
    <source>
        <dbReference type="EMBL" id="MBK1786610.1"/>
    </source>
</evidence>
<dbReference type="EMBL" id="JAENJH010000004">
    <property type="protein sequence ID" value="MBK1786610.1"/>
    <property type="molecule type" value="Genomic_DNA"/>
</dbReference>
<dbReference type="InterPro" id="IPR037401">
    <property type="entry name" value="SnoaL-like"/>
</dbReference>
<gene>
    <name evidence="2" type="ORF">JHE00_19960</name>
</gene>
<dbReference type="AlphaFoldDB" id="A0A934V6V5"/>
<dbReference type="Gene3D" id="3.10.450.50">
    <property type="match status" value="1"/>
</dbReference>
<evidence type="ECO:0000313" key="3">
    <source>
        <dbReference type="Proteomes" id="UP000635245"/>
    </source>
</evidence>
<comment type="caution">
    <text evidence="2">The sequence shown here is derived from an EMBL/GenBank/DDBJ whole genome shotgun (WGS) entry which is preliminary data.</text>
</comment>
<accession>A0A934V6V5</accession>
<keyword evidence="3" id="KW-1185">Reference proteome</keyword>
<organism evidence="2 3">
    <name type="scientific">Prauserella cavernicola</name>
    <dbReference type="NCBI Taxonomy" id="2800127"/>
    <lineage>
        <taxon>Bacteria</taxon>
        <taxon>Bacillati</taxon>
        <taxon>Actinomycetota</taxon>
        <taxon>Actinomycetes</taxon>
        <taxon>Pseudonocardiales</taxon>
        <taxon>Pseudonocardiaceae</taxon>
        <taxon>Prauserella</taxon>
    </lineage>
</organism>
<dbReference type="RefSeq" id="WP_200320207.1">
    <property type="nucleotide sequence ID" value="NZ_JAENJH010000004.1"/>
</dbReference>
<proteinExistence type="predicted"/>
<sequence>MTPDEFPEAFARGWSLPKPDAFLDYFLPMIAEDATFTQPALPTAIGHEQIARTFRRLFALLPDMVAIPEHTAVTGGTVFIESACTATLAGTAISFRVCDHFELRHGTITSRHSFPDPIPLLATILRHPSTWTLALQARRI</sequence>
<protein>
    <submittedName>
        <fullName evidence="2">Nuclear transport factor 2 family protein</fullName>
    </submittedName>
</protein>
<dbReference type="Pfam" id="PF12680">
    <property type="entry name" value="SnoaL_2"/>
    <property type="match status" value="1"/>
</dbReference>